<feature type="region of interest" description="Disordered" evidence="1">
    <location>
        <begin position="165"/>
        <end position="211"/>
    </location>
</feature>
<feature type="compositionally biased region" description="Basic and acidic residues" evidence="1">
    <location>
        <begin position="245"/>
        <end position="257"/>
    </location>
</feature>
<dbReference type="OrthoDB" id="6277451at2759"/>
<name>A0A074ZKT8_OPIVI</name>
<evidence type="ECO:0000313" key="3">
    <source>
        <dbReference type="Proteomes" id="UP000054324"/>
    </source>
</evidence>
<proteinExistence type="predicted"/>
<organism evidence="2 3">
    <name type="scientific">Opisthorchis viverrini</name>
    <name type="common">Southeast Asian liver fluke</name>
    <dbReference type="NCBI Taxonomy" id="6198"/>
    <lineage>
        <taxon>Eukaryota</taxon>
        <taxon>Metazoa</taxon>
        <taxon>Spiralia</taxon>
        <taxon>Lophotrochozoa</taxon>
        <taxon>Platyhelminthes</taxon>
        <taxon>Trematoda</taxon>
        <taxon>Digenea</taxon>
        <taxon>Opisthorchiida</taxon>
        <taxon>Opisthorchiata</taxon>
        <taxon>Opisthorchiidae</taxon>
        <taxon>Opisthorchis</taxon>
    </lineage>
</organism>
<dbReference type="GeneID" id="20319266"/>
<feature type="compositionally biased region" description="Basic and acidic residues" evidence="1">
    <location>
        <begin position="267"/>
        <end position="277"/>
    </location>
</feature>
<dbReference type="AlphaFoldDB" id="A0A074ZKT8"/>
<feature type="region of interest" description="Disordered" evidence="1">
    <location>
        <begin position="92"/>
        <end position="133"/>
    </location>
</feature>
<reference evidence="2 3" key="1">
    <citation type="submission" date="2013-11" db="EMBL/GenBank/DDBJ databases">
        <title>Opisthorchis viverrini - life in the bile duct.</title>
        <authorList>
            <person name="Young N.D."/>
            <person name="Nagarajan N."/>
            <person name="Lin S.J."/>
            <person name="Korhonen P.K."/>
            <person name="Jex A.R."/>
            <person name="Hall R.S."/>
            <person name="Safavi-Hemami H."/>
            <person name="Kaewkong W."/>
            <person name="Bertrand D."/>
            <person name="Gao S."/>
            <person name="Seet Q."/>
            <person name="Wongkham S."/>
            <person name="Teh B.T."/>
            <person name="Wongkham C."/>
            <person name="Intapan P.M."/>
            <person name="Maleewong W."/>
            <person name="Yang X."/>
            <person name="Hu M."/>
            <person name="Wang Z."/>
            <person name="Hofmann A."/>
            <person name="Sternberg P.W."/>
            <person name="Tan P."/>
            <person name="Wang J."/>
            <person name="Gasser R.B."/>
        </authorList>
    </citation>
    <scope>NUCLEOTIDE SEQUENCE [LARGE SCALE GENOMIC DNA]</scope>
</reference>
<feature type="compositionally biased region" description="Basic and acidic residues" evidence="1">
    <location>
        <begin position="184"/>
        <end position="208"/>
    </location>
</feature>
<keyword evidence="3" id="KW-1185">Reference proteome</keyword>
<dbReference type="KEGG" id="ovi:T265_05084"/>
<dbReference type="CTD" id="20319266"/>
<evidence type="ECO:0000313" key="2">
    <source>
        <dbReference type="EMBL" id="KER27958.1"/>
    </source>
</evidence>
<evidence type="ECO:0000256" key="1">
    <source>
        <dbReference type="SAM" id="MobiDB-lite"/>
    </source>
</evidence>
<dbReference type="Proteomes" id="UP000054324">
    <property type="component" value="Unassembled WGS sequence"/>
</dbReference>
<accession>A0A074ZKT8</accession>
<dbReference type="EMBL" id="KL596710">
    <property type="protein sequence ID" value="KER27958.1"/>
    <property type="molecule type" value="Genomic_DNA"/>
</dbReference>
<sequence length="445" mass="49292">MSSEDKAESAVENLGVSTEKVEEQVATLVEVEEPKKLEATAPELTDIKPEVLEKKVAEKLEHKKEVTEQSVETEGKETKHYASTVKEKVSGFFGIKSKETESEKPATEEGEQKKEATEDTETKEPKNPMASVKDKVSEFLGIKAHASESTKPEADKAEILKKEEAEGKEKVKPVQELTEATAVDVRETEEGAADEVHTSEGEKGEKKKGGVMKWLKKNVTMHLPKSQGCKKEKCTSDTAEDVEVEHESVQEKLEKPLTETASSGVKTESEASSHPEVKSSPLESGRPPLMWPVSGSPSRKTAVTSAAEFAGDGFHTSLPSHCLTTSDSLPPSTCFCEKSPSRKSVDWHTQHVTKPAQPMQYDQFICRGKKTHVVDVKSHHTVRLAGCFVSFAGLLQWATEITISKRCFRLLLVSFNIHLGFLRDILIRRRENTCKISLQSVCWDF</sequence>
<gene>
    <name evidence="2" type="ORF">T265_05084</name>
</gene>
<feature type="region of interest" description="Disordered" evidence="1">
    <location>
        <begin position="225"/>
        <end position="297"/>
    </location>
</feature>
<protein>
    <submittedName>
        <fullName evidence="2">Uncharacterized protein</fullName>
    </submittedName>
</protein>
<dbReference type="RefSeq" id="XP_009168265.1">
    <property type="nucleotide sequence ID" value="XM_009170001.1"/>
</dbReference>
<feature type="region of interest" description="Disordered" evidence="1">
    <location>
        <begin position="1"/>
        <end position="21"/>
    </location>
</feature>
<feature type="compositionally biased region" description="Basic and acidic residues" evidence="1">
    <location>
        <begin position="96"/>
        <end position="133"/>
    </location>
</feature>